<dbReference type="InterPro" id="IPR029062">
    <property type="entry name" value="Class_I_gatase-like"/>
</dbReference>
<evidence type="ECO:0000313" key="3">
    <source>
        <dbReference type="Proteomes" id="UP001412239"/>
    </source>
</evidence>
<proteinExistence type="predicted"/>
<dbReference type="Proteomes" id="UP001412239">
    <property type="component" value="Unassembled WGS sequence"/>
</dbReference>
<evidence type="ECO:0000313" key="2">
    <source>
        <dbReference type="EMBL" id="CUS07895.1"/>
    </source>
</evidence>
<keyword evidence="3" id="KW-1185">Reference proteome</keyword>
<dbReference type="SUPFAM" id="SSF52317">
    <property type="entry name" value="Class I glutamine amidotransferase-like"/>
    <property type="match status" value="1"/>
</dbReference>
<dbReference type="Gene3D" id="3.40.50.880">
    <property type="match status" value="1"/>
</dbReference>
<evidence type="ECO:0000259" key="1">
    <source>
        <dbReference type="Pfam" id="PF01965"/>
    </source>
</evidence>
<gene>
    <name evidence="2" type="ORF">GSTUAT00008016001</name>
</gene>
<dbReference type="InterPro" id="IPR052158">
    <property type="entry name" value="INH-QAR"/>
</dbReference>
<dbReference type="PANTHER" id="PTHR43130">
    <property type="entry name" value="ARAC-FAMILY TRANSCRIPTIONAL REGULATOR"/>
    <property type="match status" value="1"/>
</dbReference>
<reference evidence="2" key="1">
    <citation type="submission" date="2015-10" db="EMBL/GenBank/DDBJ databases">
        <authorList>
            <person name="Regsiter A."/>
            <person name="william w."/>
        </authorList>
    </citation>
    <scope>NUCLEOTIDE SEQUENCE</scope>
    <source>
        <strain evidence="2">Montdore</strain>
    </source>
</reference>
<dbReference type="PANTHER" id="PTHR43130:SF15">
    <property type="entry name" value="THIJ_PFPI FAMILY PROTEIN (AFU_ORTHOLOGUE AFUA_5G14240)"/>
    <property type="match status" value="1"/>
</dbReference>
<name>A0A292PMH6_9PEZI</name>
<organism evidence="2 3">
    <name type="scientific">Tuber aestivum</name>
    <name type="common">summer truffle</name>
    <dbReference type="NCBI Taxonomy" id="59557"/>
    <lineage>
        <taxon>Eukaryota</taxon>
        <taxon>Fungi</taxon>
        <taxon>Dikarya</taxon>
        <taxon>Ascomycota</taxon>
        <taxon>Pezizomycotina</taxon>
        <taxon>Pezizomycetes</taxon>
        <taxon>Pezizales</taxon>
        <taxon>Tuberaceae</taxon>
        <taxon>Tuber</taxon>
    </lineage>
</organism>
<dbReference type="AlphaFoldDB" id="A0A292PMH6"/>
<dbReference type="CDD" id="cd03139">
    <property type="entry name" value="GATase1_PfpI_2"/>
    <property type="match status" value="1"/>
</dbReference>
<feature type="domain" description="DJ-1/PfpI" evidence="1">
    <location>
        <begin position="58"/>
        <end position="225"/>
    </location>
</feature>
<dbReference type="Pfam" id="PF01965">
    <property type="entry name" value="DJ-1_PfpI"/>
    <property type="match status" value="1"/>
</dbReference>
<sequence length="282" mass="30405">MLYSGGLYFGGNRYKSRYADASFATWFLRTIVFTIMAAASVNTATYTDEKPIPTTFGVLLFPGFQALDVFGPIDVLNTLALSKKLNLYIIAETLDPVTTKIAAINTSPEFSESIVPTHTFDTVPPLDFLLVPGGLGTQAPGLDPTRDFVKNIYPSLKYLMTVCTGSALIAPTGLLDGRRATGNKKIWAWVTSQGPNVNWVAQARWVVDGNIWTSSGIAAGMDAMYAFVGYIWGEEQSKDLAMTLEYERHTDADWDPFAEYWGATWPLTPGAGGGNGGAGAGG</sequence>
<dbReference type="InterPro" id="IPR002818">
    <property type="entry name" value="DJ-1/PfpI"/>
</dbReference>
<dbReference type="EMBL" id="LN891165">
    <property type="protein sequence ID" value="CUS07895.1"/>
    <property type="molecule type" value="Genomic_DNA"/>
</dbReference>
<accession>A0A292PMH6</accession>
<protein>
    <recommendedName>
        <fullName evidence="1">DJ-1/PfpI domain-containing protein</fullName>
    </recommendedName>
</protein>